<dbReference type="KEGG" id="vni:VIBNI_B0197"/>
<gene>
    <name evidence="1" type="ORF">VIBNI_B0197</name>
</gene>
<name>U4KB75_9VIBR</name>
<evidence type="ECO:0000313" key="1">
    <source>
        <dbReference type="EMBL" id="CCO60022.1"/>
    </source>
</evidence>
<evidence type="ECO:0000313" key="2">
    <source>
        <dbReference type="Proteomes" id="UP000016895"/>
    </source>
</evidence>
<dbReference type="AlphaFoldDB" id="U4KB75"/>
<dbReference type="Proteomes" id="UP000016895">
    <property type="component" value="Chromosome 2"/>
</dbReference>
<dbReference type="EMBL" id="FO203527">
    <property type="protein sequence ID" value="CCO60022.1"/>
    <property type="molecule type" value="Genomic_DNA"/>
</dbReference>
<protein>
    <submittedName>
        <fullName evidence="1">Uncharacterized protein</fullName>
    </submittedName>
</protein>
<dbReference type="STRING" id="28173.VIBNI_B0197"/>
<proteinExistence type="predicted"/>
<reference evidence="1 2" key="1">
    <citation type="journal article" date="2013" name="ISME J.">
        <title>Comparative genomics of pathogenic lineages of Vibrio nigripulchritudo identifies virulence-associated traits.</title>
        <authorList>
            <person name="Goudenege D."/>
            <person name="Labreuche Y."/>
            <person name="Krin E."/>
            <person name="Ansquer D."/>
            <person name="Mangenot S."/>
            <person name="Calteau A."/>
            <person name="Medigue C."/>
            <person name="Mazel D."/>
            <person name="Polz M.F."/>
            <person name="Le Roux F."/>
        </authorList>
    </citation>
    <scope>NUCLEOTIDE SEQUENCE [LARGE SCALE GENOMIC DNA]</scope>
    <source>
        <strain evidence="2">SnF1</strain>
    </source>
</reference>
<keyword evidence="2" id="KW-1185">Reference proteome</keyword>
<sequence length="72" mass="8738">MIWRCYAFRGKYIECELYRNSEKENIFLVVNSKFLTLSYIREPNYTFDYISCCKNDAIDFLLVFSSDIYEMT</sequence>
<organism evidence="1 2">
    <name type="scientific">Vibrio nigripulchritudo</name>
    <dbReference type="NCBI Taxonomy" id="28173"/>
    <lineage>
        <taxon>Bacteria</taxon>
        <taxon>Pseudomonadati</taxon>
        <taxon>Pseudomonadota</taxon>
        <taxon>Gammaproteobacteria</taxon>
        <taxon>Vibrionales</taxon>
        <taxon>Vibrionaceae</taxon>
        <taxon>Vibrio</taxon>
    </lineage>
</organism>
<accession>U4KB75</accession>